<dbReference type="PANTHER" id="PTHR12942:SF2">
    <property type="entry name" value="PRE-MRNA-SPLICING FACTOR SLU7"/>
    <property type="match status" value="1"/>
</dbReference>
<evidence type="ECO:0000256" key="5">
    <source>
        <dbReference type="ARBA" id="ARBA00023187"/>
    </source>
</evidence>
<dbReference type="GO" id="GO:0000398">
    <property type="term" value="P:mRNA splicing, via spliceosome"/>
    <property type="evidence" value="ECO:0007669"/>
    <property type="project" value="UniProtKB-UniRule"/>
</dbReference>
<dbReference type="EMBL" id="SDRB02001421">
    <property type="protein sequence ID" value="THG21377.1"/>
    <property type="molecule type" value="Genomic_DNA"/>
</dbReference>
<dbReference type="AlphaFoldDB" id="A0A4V3WQS1"/>
<evidence type="ECO:0000256" key="3">
    <source>
        <dbReference type="ARBA" id="ARBA00022664"/>
    </source>
</evidence>
<sequence length="285" mass="32879">MSDNSKGTIFAHYSEISKEKLHKWHLNLGRTIENSWNWMKRVRLGLHQLRLMKLEKKKTLMFLIICHMHLGISMQMDCCGAMSHNAMSCTERPRKVGAKWTNKNIAPDEKIENSQLDYDAKHDLWNAVKKLEEKNSNHIEEDNEDALKVDEAKVDDSKQMDFAKVEKRICTAGGGSTGTVRNLLIREDITKYLPNLDVNSAHYDPKTRSMSEDPLPDTDPNEKFYPLKQLNIHAWAAFEKGHDIHIQAAPSQAQLLYENYKINKEKLKSQKESVMEKYGSDEVLP</sequence>
<comment type="function">
    <text evidence="7">Involved in pre-mRNA splicing.</text>
</comment>
<protein>
    <recommendedName>
        <fullName evidence="7">Pre-mRNA-splicing factor SLU7</fullName>
    </recommendedName>
</protein>
<gene>
    <name evidence="9" type="ORF">TEA_003680</name>
</gene>
<dbReference type="Proteomes" id="UP000306102">
    <property type="component" value="Unassembled WGS sequence"/>
</dbReference>
<feature type="domain" description="Pre-mRNA-splicing factor SLU7" evidence="8">
    <location>
        <begin position="121"/>
        <end position="283"/>
    </location>
</feature>
<comment type="similarity">
    <text evidence="2 7">Belongs to the SLU7 family.</text>
</comment>
<dbReference type="PANTHER" id="PTHR12942">
    <property type="entry name" value="STEP II SPLICING FACTOR SLU7"/>
    <property type="match status" value="1"/>
</dbReference>
<evidence type="ECO:0000259" key="8">
    <source>
        <dbReference type="Pfam" id="PF11708"/>
    </source>
</evidence>
<evidence type="ECO:0000256" key="4">
    <source>
        <dbReference type="ARBA" id="ARBA00022728"/>
    </source>
</evidence>
<comment type="subcellular location">
    <subcellularLocation>
        <location evidence="1 7">Nucleus</location>
    </subcellularLocation>
</comment>
<name>A0A4V3WQS1_CAMSN</name>
<evidence type="ECO:0000313" key="9">
    <source>
        <dbReference type="EMBL" id="THG21377.1"/>
    </source>
</evidence>
<dbReference type="GO" id="GO:0030628">
    <property type="term" value="F:pre-mRNA 3'-splice site binding"/>
    <property type="evidence" value="ECO:0007669"/>
    <property type="project" value="UniProtKB-UniRule"/>
</dbReference>
<dbReference type="InterPro" id="IPR021715">
    <property type="entry name" value="Slu7_dom"/>
</dbReference>
<evidence type="ECO:0000313" key="10">
    <source>
        <dbReference type="Proteomes" id="UP000306102"/>
    </source>
</evidence>
<dbReference type="GO" id="GO:0005681">
    <property type="term" value="C:spliceosomal complex"/>
    <property type="evidence" value="ECO:0007669"/>
    <property type="project" value="UniProtKB-UniRule"/>
</dbReference>
<accession>A0A4V3WQS1</accession>
<evidence type="ECO:0000256" key="6">
    <source>
        <dbReference type="ARBA" id="ARBA00023242"/>
    </source>
</evidence>
<keyword evidence="4 7" id="KW-0747">Spliceosome</keyword>
<keyword evidence="6 7" id="KW-0539">Nucleus</keyword>
<dbReference type="STRING" id="542762.A0A4V3WQS1"/>
<evidence type="ECO:0000256" key="1">
    <source>
        <dbReference type="ARBA" id="ARBA00004123"/>
    </source>
</evidence>
<keyword evidence="10" id="KW-1185">Reference proteome</keyword>
<evidence type="ECO:0000256" key="2">
    <source>
        <dbReference type="ARBA" id="ARBA00007203"/>
    </source>
</evidence>
<keyword evidence="3 7" id="KW-0507">mRNA processing</keyword>
<dbReference type="Pfam" id="PF11708">
    <property type="entry name" value="Slu7"/>
    <property type="match status" value="1"/>
</dbReference>
<evidence type="ECO:0000256" key="7">
    <source>
        <dbReference type="RuleBase" id="RU367071"/>
    </source>
</evidence>
<organism evidence="9 10">
    <name type="scientific">Camellia sinensis var. sinensis</name>
    <name type="common">China tea</name>
    <dbReference type="NCBI Taxonomy" id="542762"/>
    <lineage>
        <taxon>Eukaryota</taxon>
        <taxon>Viridiplantae</taxon>
        <taxon>Streptophyta</taxon>
        <taxon>Embryophyta</taxon>
        <taxon>Tracheophyta</taxon>
        <taxon>Spermatophyta</taxon>
        <taxon>Magnoliopsida</taxon>
        <taxon>eudicotyledons</taxon>
        <taxon>Gunneridae</taxon>
        <taxon>Pentapetalae</taxon>
        <taxon>asterids</taxon>
        <taxon>Ericales</taxon>
        <taxon>Theaceae</taxon>
        <taxon>Camellia</taxon>
    </lineage>
</organism>
<comment type="subunit">
    <text evidence="7">Associated with the spliceosome.</text>
</comment>
<dbReference type="InterPro" id="IPR039974">
    <property type="entry name" value="Splicing_factor_SLU7"/>
</dbReference>
<keyword evidence="5 7" id="KW-0508">mRNA splicing</keyword>
<proteinExistence type="inferred from homology"/>
<comment type="caution">
    <text evidence="9">The sequence shown here is derived from an EMBL/GenBank/DDBJ whole genome shotgun (WGS) entry which is preliminary data.</text>
</comment>
<reference evidence="9 10" key="1">
    <citation type="journal article" date="2018" name="Proc. Natl. Acad. Sci. U.S.A.">
        <title>Draft genome sequence of Camellia sinensis var. sinensis provides insights into the evolution of the tea genome and tea quality.</title>
        <authorList>
            <person name="Wei C."/>
            <person name="Yang H."/>
            <person name="Wang S."/>
            <person name="Zhao J."/>
            <person name="Liu C."/>
            <person name="Gao L."/>
            <person name="Xia E."/>
            <person name="Lu Y."/>
            <person name="Tai Y."/>
            <person name="She G."/>
            <person name="Sun J."/>
            <person name="Cao H."/>
            <person name="Tong W."/>
            <person name="Gao Q."/>
            <person name="Li Y."/>
            <person name="Deng W."/>
            <person name="Jiang X."/>
            <person name="Wang W."/>
            <person name="Chen Q."/>
            <person name="Zhang S."/>
            <person name="Li H."/>
            <person name="Wu J."/>
            <person name="Wang P."/>
            <person name="Li P."/>
            <person name="Shi C."/>
            <person name="Zheng F."/>
            <person name="Jian J."/>
            <person name="Huang B."/>
            <person name="Shan D."/>
            <person name="Shi M."/>
            <person name="Fang C."/>
            <person name="Yue Y."/>
            <person name="Li F."/>
            <person name="Li D."/>
            <person name="Wei S."/>
            <person name="Han B."/>
            <person name="Jiang C."/>
            <person name="Yin Y."/>
            <person name="Xia T."/>
            <person name="Zhang Z."/>
            <person name="Bennetzen J.L."/>
            <person name="Zhao S."/>
            <person name="Wan X."/>
        </authorList>
    </citation>
    <scope>NUCLEOTIDE SEQUENCE [LARGE SCALE GENOMIC DNA]</scope>
    <source>
        <strain evidence="10">cv. Shuchazao</strain>
        <tissue evidence="9">Leaf</tissue>
    </source>
</reference>